<dbReference type="AlphaFoldDB" id="A0AAV5UNT6"/>
<protein>
    <recommendedName>
        <fullName evidence="8">Membrane transporter</fullName>
    </recommendedName>
</protein>
<dbReference type="InterPro" id="IPR051068">
    <property type="entry name" value="MFS_Domain-Containing_Protein"/>
</dbReference>
<feature type="transmembrane region" description="Helical" evidence="5">
    <location>
        <begin position="60"/>
        <end position="84"/>
    </location>
</feature>
<sequence length="229" mass="24961">GTLVICRGYGPKYSTIEQRSSALGIMSVAGLAGVLFGPAVNLSFASLKEKELLHWGGISWNIFTLPLLILIGLNLLAIILSTFVEEPLFFRNQGPEVHCEMNSVPEFPSLRKVIEEEKRVVDSTLWLLSIQLKALTAGSFFAVLTGLSQHFDATFNLTKAASIDLLSKSQIGAGLISALVSAAFIFLKLGRRKLFHPTLTLIYSLFLFGCLSLITLDYPWAEKIAVAGS</sequence>
<accession>A0AAV5UNT6</accession>
<comment type="caution">
    <text evidence="6">The sequence shown here is derived from an EMBL/GenBank/DDBJ whole genome shotgun (WGS) entry which is preliminary data.</text>
</comment>
<feature type="non-terminal residue" evidence="6">
    <location>
        <position position="229"/>
    </location>
</feature>
<evidence type="ECO:0000313" key="7">
    <source>
        <dbReference type="Proteomes" id="UP001432027"/>
    </source>
</evidence>
<feature type="non-terminal residue" evidence="6">
    <location>
        <position position="1"/>
    </location>
</feature>
<evidence type="ECO:0000313" key="6">
    <source>
        <dbReference type="EMBL" id="GMT07823.1"/>
    </source>
</evidence>
<evidence type="ECO:0000256" key="1">
    <source>
        <dbReference type="ARBA" id="ARBA00004141"/>
    </source>
</evidence>
<evidence type="ECO:0000256" key="5">
    <source>
        <dbReference type="SAM" id="Phobius"/>
    </source>
</evidence>
<evidence type="ECO:0000256" key="4">
    <source>
        <dbReference type="ARBA" id="ARBA00023136"/>
    </source>
</evidence>
<evidence type="ECO:0008006" key="8">
    <source>
        <dbReference type="Google" id="ProtNLM"/>
    </source>
</evidence>
<dbReference type="EMBL" id="BTSX01000006">
    <property type="protein sequence ID" value="GMT07823.1"/>
    <property type="molecule type" value="Genomic_DNA"/>
</dbReference>
<gene>
    <name evidence="6" type="ORF">PENTCL1PPCAC_29997</name>
</gene>
<feature type="transmembrane region" description="Helical" evidence="5">
    <location>
        <begin position="125"/>
        <end position="151"/>
    </location>
</feature>
<organism evidence="6 7">
    <name type="scientific">Pristionchus entomophagus</name>
    <dbReference type="NCBI Taxonomy" id="358040"/>
    <lineage>
        <taxon>Eukaryota</taxon>
        <taxon>Metazoa</taxon>
        <taxon>Ecdysozoa</taxon>
        <taxon>Nematoda</taxon>
        <taxon>Chromadorea</taxon>
        <taxon>Rhabditida</taxon>
        <taxon>Rhabditina</taxon>
        <taxon>Diplogasteromorpha</taxon>
        <taxon>Diplogasteroidea</taxon>
        <taxon>Neodiplogasteridae</taxon>
        <taxon>Pristionchus</taxon>
    </lineage>
</organism>
<comment type="subcellular location">
    <subcellularLocation>
        <location evidence="1">Membrane</location>
        <topology evidence="1">Multi-pass membrane protein</topology>
    </subcellularLocation>
</comment>
<dbReference type="SUPFAM" id="SSF103473">
    <property type="entry name" value="MFS general substrate transporter"/>
    <property type="match status" value="1"/>
</dbReference>
<keyword evidence="2 5" id="KW-0812">Transmembrane</keyword>
<dbReference type="Gene3D" id="1.20.1250.20">
    <property type="entry name" value="MFS general substrate transporter like domains"/>
    <property type="match status" value="1"/>
</dbReference>
<evidence type="ECO:0000256" key="2">
    <source>
        <dbReference type="ARBA" id="ARBA00022692"/>
    </source>
</evidence>
<keyword evidence="7" id="KW-1185">Reference proteome</keyword>
<dbReference type="PANTHER" id="PTHR23510">
    <property type="entry name" value="INNER MEMBRANE TRANSPORT PROTEIN YAJR"/>
    <property type="match status" value="1"/>
</dbReference>
<keyword evidence="4 5" id="KW-0472">Membrane</keyword>
<dbReference type="InterPro" id="IPR036259">
    <property type="entry name" value="MFS_trans_sf"/>
</dbReference>
<dbReference type="GO" id="GO:0005765">
    <property type="term" value="C:lysosomal membrane"/>
    <property type="evidence" value="ECO:0007669"/>
    <property type="project" value="TreeGrafter"/>
</dbReference>
<proteinExistence type="predicted"/>
<feature type="transmembrane region" description="Helical" evidence="5">
    <location>
        <begin position="201"/>
        <end position="221"/>
    </location>
</feature>
<feature type="transmembrane region" description="Helical" evidence="5">
    <location>
        <begin position="171"/>
        <end position="189"/>
    </location>
</feature>
<dbReference type="PANTHER" id="PTHR23510:SF25">
    <property type="entry name" value="MFS DOMAIN-CONTAINING PROTEIN"/>
    <property type="match status" value="1"/>
</dbReference>
<feature type="transmembrane region" description="Helical" evidence="5">
    <location>
        <begin position="21"/>
        <end position="40"/>
    </location>
</feature>
<dbReference type="Proteomes" id="UP001432027">
    <property type="component" value="Unassembled WGS sequence"/>
</dbReference>
<name>A0AAV5UNT6_9BILA</name>
<evidence type="ECO:0000256" key="3">
    <source>
        <dbReference type="ARBA" id="ARBA00022989"/>
    </source>
</evidence>
<keyword evidence="3 5" id="KW-1133">Transmembrane helix</keyword>
<reference evidence="6" key="1">
    <citation type="submission" date="2023-10" db="EMBL/GenBank/DDBJ databases">
        <title>Genome assembly of Pristionchus species.</title>
        <authorList>
            <person name="Yoshida K."/>
            <person name="Sommer R.J."/>
        </authorList>
    </citation>
    <scope>NUCLEOTIDE SEQUENCE</scope>
    <source>
        <strain evidence="6">RS0144</strain>
    </source>
</reference>